<proteinExistence type="predicted"/>
<evidence type="ECO:0000313" key="1">
    <source>
        <dbReference type="EMBL" id="MFD1184251.1"/>
    </source>
</evidence>
<protein>
    <recommendedName>
        <fullName evidence="3">DUF4145 domain-containing protein</fullName>
    </recommendedName>
</protein>
<dbReference type="EMBL" id="JBHTKZ010000077">
    <property type="protein sequence ID" value="MFD1184251.1"/>
    <property type="molecule type" value="Genomic_DNA"/>
</dbReference>
<accession>A0ABW3SHE4</accession>
<dbReference type="RefSeq" id="WP_240271413.1">
    <property type="nucleotide sequence ID" value="NZ_JAKSXN010000086.1"/>
</dbReference>
<sequence length="261" mass="30467">MQKLTLFENAIDSIEHGLYHLSRYPEELIISDAKQSIMNLINGLDLLILEKLRSIDADAIFENKYNANTLKAEQAYRKIKDHLSEEIEDWEFKAYSILKKLRNNAVHFEFSFGEDNIKNISLLIHLCIRFIETELDKEIEELLSEENYHRCRRVLKDLPFGEIIEERYVASIEADIYTYAYSTKGMYSAVLDSPCGNCGREGISIAEDFYTFGKCVFCEEQYNIQCCERCGHHFDADWEGTEVHEDGDYLCDGCMDYYNDQ</sequence>
<reference evidence="2" key="1">
    <citation type="journal article" date="2019" name="Int. J. Syst. Evol. Microbiol.">
        <title>The Global Catalogue of Microorganisms (GCM) 10K type strain sequencing project: providing services to taxonomists for standard genome sequencing and annotation.</title>
        <authorList>
            <consortium name="The Broad Institute Genomics Platform"/>
            <consortium name="The Broad Institute Genome Sequencing Center for Infectious Disease"/>
            <person name="Wu L."/>
            <person name="Ma J."/>
        </authorList>
    </citation>
    <scope>NUCLEOTIDE SEQUENCE [LARGE SCALE GENOMIC DNA]</scope>
    <source>
        <strain evidence="2">CCUG 48216</strain>
    </source>
</reference>
<evidence type="ECO:0008006" key="3">
    <source>
        <dbReference type="Google" id="ProtNLM"/>
    </source>
</evidence>
<gene>
    <name evidence="1" type="ORF">ACFQ2Z_23210</name>
</gene>
<evidence type="ECO:0000313" key="2">
    <source>
        <dbReference type="Proteomes" id="UP001597211"/>
    </source>
</evidence>
<organism evidence="1 2">
    <name type="scientific">Paenibacillus timonensis</name>
    <dbReference type="NCBI Taxonomy" id="225915"/>
    <lineage>
        <taxon>Bacteria</taxon>
        <taxon>Bacillati</taxon>
        <taxon>Bacillota</taxon>
        <taxon>Bacilli</taxon>
        <taxon>Bacillales</taxon>
        <taxon>Paenibacillaceae</taxon>
        <taxon>Paenibacillus</taxon>
    </lineage>
</organism>
<dbReference type="Proteomes" id="UP001597211">
    <property type="component" value="Unassembled WGS sequence"/>
</dbReference>
<name>A0ABW3SHE4_9BACL</name>
<comment type="caution">
    <text evidence="1">The sequence shown here is derived from an EMBL/GenBank/DDBJ whole genome shotgun (WGS) entry which is preliminary data.</text>
</comment>
<keyword evidence="2" id="KW-1185">Reference proteome</keyword>